<dbReference type="CDD" id="cd05233">
    <property type="entry name" value="SDR_c"/>
    <property type="match status" value="1"/>
</dbReference>
<dbReference type="GO" id="GO:0016491">
    <property type="term" value="F:oxidoreductase activity"/>
    <property type="evidence" value="ECO:0007669"/>
    <property type="project" value="UniProtKB-KW"/>
</dbReference>
<sequence>MQNIKGKVALVTGASKGLGYAIAMGLAQEGVHVAITSRDLDEVNAAKEKISQEISDSKIIAIKADMAVEEDIQQMVNTVNSELGEIDILINNAGQMDYTPFMESSEARFREMMETNVFGMYRAMKLVLPSMQQRQTGDIINVSSMSGLKGTKGSALYSATKYAVIGLSEGAMQDVRTDNVRISTITPSAILTDRTRGKLKEESMMHASDVADIIVNQLKLEQRTLMKTSQMWATNPIPLDQ</sequence>
<protein>
    <submittedName>
        <fullName evidence="4">3-oxoacyl-[acyl-carrier protein] reductase</fullName>
    </submittedName>
</protein>
<comment type="similarity">
    <text evidence="1 3">Belongs to the short-chain dehydrogenases/reductases (SDR) family.</text>
</comment>
<dbReference type="InterPro" id="IPR002347">
    <property type="entry name" value="SDR_fam"/>
</dbReference>
<dbReference type="EMBL" id="RKRK01000003">
    <property type="protein sequence ID" value="RPF56642.1"/>
    <property type="molecule type" value="Genomic_DNA"/>
</dbReference>
<dbReference type="OrthoDB" id="9775296at2"/>
<organism evidence="4 5">
    <name type="scientific">Abyssicoccus albus</name>
    <dbReference type="NCBI Taxonomy" id="1817405"/>
    <lineage>
        <taxon>Bacteria</taxon>
        <taxon>Bacillati</taxon>
        <taxon>Bacillota</taxon>
        <taxon>Bacilli</taxon>
        <taxon>Bacillales</taxon>
        <taxon>Abyssicoccaceae</taxon>
    </lineage>
</organism>
<evidence type="ECO:0000313" key="4">
    <source>
        <dbReference type="EMBL" id="RPF56642.1"/>
    </source>
</evidence>
<name>A0A3N5CAA3_9BACL</name>
<gene>
    <name evidence="4" type="ORF">EDD62_1295</name>
</gene>
<dbReference type="PRINTS" id="PR00081">
    <property type="entry name" value="GDHRDH"/>
</dbReference>
<dbReference type="PANTHER" id="PTHR42879:SF2">
    <property type="entry name" value="3-OXOACYL-[ACYL-CARRIER-PROTEIN] REDUCTASE FABG"/>
    <property type="match status" value="1"/>
</dbReference>
<dbReference type="AlphaFoldDB" id="A0A3N5CAA3"/>
<keyword evidence="5" id="KW-1185">Reference proteome</keyword>
<dbReference type="GO" id="GO:0008206">
    <property type="term" value="P:bile acid metabolic process"/>
    <property type="evidence" value="ECO:0007669"/>
    <property type="project" value="UniProtKB-ARBA"/>
</dbReference>
<dbReference type="FunFam" id="3.40.50.720:FF:000084">
    <property type="entry name" value="Short-chain dehydrogenase reductase"/>
    <property type="match status" value="1"/>
</dbReference>
<evidence type="ECO:0000256" key="3">
    <source>
        <dbReference type="RuleBase" id="RU000363"/>
    </source>
</evidence>
<evidence type="ECO:0000256" key="2">
    <source>
        <dbReference type="ARBA" id="ARBA00023002"/>
    </source>
</evidence>
<dbReference type="PANTHER" id="PTHR42879">
    <property type="entry name" value="3-OXOACYL-(ACYL-CARRIER-PROTEIN) REDUCTASE"/>
    <property type="match status" value="1"/>
</dbReference>
<dbReference type="SUPFAM" id="SSF51735">
    <property type="entry name" value="NAD(P)-binding Rossmann-fold domains"/>
    <property type="match status" value="1"/>
</dbReference>
<accession>A0A3N5CAA3</accession>
<dbReference type="Proteomes" id="UP000277108">
    <property type="component" value="Unassembled WGS sequence"/>
</dbReference>
<keyword evidence="2" id="KW-0560">Oxidoreductase</keyword>
<dbReference type="InterPro" id="IPR020904">
    <property type="entry name" value="Sc_DH/Rdtase_CS"/>
</dbReference>
<comment type="caution">
    <text evidence="4">The sequence shown here is derived from an EMBL/GenBank/DDBJ whole genome shotgun (WGS) entry which is preliminary data.</text>
</comment>
<dbReference type="RefSeq" id="WP_123807976.1">
    <property type="nucleotide sequence ID" value="NZ_RKRK01000003.1"/>
</dbReference>
<evidence type="ECO:0000313" key="5">
    <source>
        <dbReference type="Proteomes" id="UP000277108"/>
    </source>
</evidence>
<dbReference type="InterPro" id="IPR036291">
    <property type="entry name" value="NAD(P)-bd_dom_sf"/>
</dbReference>
<reference evidence="4 5" key="1">
    <citation type="submission" date="2018-11" db="EMBL/GenBank/DDBJ databases">
        <title>Genomic Encyclopedia of Type Strains, Phase IV (KMG-IV): sequencing the most valuable type-strain genomes for metagenomic binning, comparative biology and taxonomic classification.</title>
        <authorList>
            <person name="Goeker M."/>
        </authorList>
    </citation>
    <scope>NUCLEOTIDE SEQUENCE [LARGE SCALE GENOMIC DNA]</scope>
    <source>
        <strain evidence="4 5">DSM 29158</strain>
    </source>
</reference>
<proteinExistence type="inferred from homology"/>
<dbReference type="Gene3D" id="3.40.50.720">
    <property type="entry name" value="NAD(P)-binding Rossmann-like Domain"/>
    <property type="match status" value="1"/>
</dbReference>
<dbReference type="InterPro" id="IPR050259">
    <property type="entry name" value="SDR"/>
</dbReference>
<evidence type="ECO:0000256" key="1">
    <source>
        <dbReference type="ARBA" id="ARBA00006484"/>
    </source>
</evidence>
<dbReference type="Pfam" id="PF00106">
    <property type="entry name" value="adh_short"/>
    <property type="match status" value="1"/>
</dbReference>
<dbReference type="PROSITE" id="PS00061">
    <property type="entry name" value="ADH_SHORT"/>
    <property type="match status" value="1"/>
</dbReference>
<dbReference type="PRINTS" id="PR00080">
    <property type="entry name" value="SDRFAMILY"/>
</dbReference>